<reference evidence="1" key="1">
    <citation type="submission" date="2019-05" db="EMBL/GenBank/DDBJ databases">
        <title>Metatranscriptomic reconstruction reveals RNA viruses with the potential to shape carbon cycling in soil.</title>
        <authorList>
            <person name="Starr E.P."/>
            <person name="Nuccio E."/>
            <person name="Pett-Ridge J."/>
            <person name="Banfield J.F."/>
            <person name="Firestone M.K."/>
        </authorList>
    </citation>
    <scope>NUCLEOTIDE SEQUENCE</scope>
    <source>
        <strain evidence="1">H4_Bulk_46_scaffold_18</strain>
    </source>
</reference>
<organism evidence="1">
    <name type="scientific">Riboviria sp</name>
    <dbReference type="NCBI Taxonomy" id="2585031"/>
    <lineage>
        <taxon>Viruses</taxon>
        <taxon>Riboviria</taxon>
    </lineage>
</organism>
<proteinExistence type="predicted"/>
<accession>A0A514DD13</accession>
<protein>
    <submittedName>
        <fullName evidence="1">Uncharacterized protein</fullName>
    </submittedName>
</protein>
<dbReference type="EMBL" id="MN036278">
    <property type="protein sequence ID" value="QDH91496.1"/>
    <property type="molecule type" value="Genomic_DNA"/>
</dbReference>
<evidence type="ECO:0000313" key="1">
    <source>
        <dbReference type="EMBL" id="QDH91496.1"/>
    </source>
</evidence>
<gene>
    <name evidence="1" type="ORF">H4Bulk4618_000003</name>
</gene>
<sequence length="80" mass="9370">MRVNKHLSIGEELRERLDLGFVDHGMELQIYCNIDSVTCRSEVTSRPAKNSTKKPVNWDLSWERAIRPHMEFAVITDLER</sequence>
<name>A0A514DD13_9VIRU</name>